<organism evidence="2 3">
    <name type="scientific">Tepidibacter hydrothermalis</name>
    <dbReference type="NCBI Taxonomy" id="3036126"/>
    <lineage>
        <taxon>Bacteria</taxon>
        <taxon>Bacillati</taxon>
        <taxon>Bacillota</taxon>
        <taxon>Clostridia</taxon>
        <taxon>Peptostreptococcales</taxon>
        <taxon>Peptostreptococcaceae</taxon>
        <taxon>Tepidibacter</taxon>
    </lineage>
</organism>
<evidence type="ECO:0000313" key="3">
    <source>
        <dbReference type="Proteomes" id="UP001222800"/>
    </source>
</evidence>
<keyword evidence="1" id="KW-0560">Oxidoreductase</keyword>
<protein>
    <submittedName>
        <fullName evidence="2">Proline reductase cluster protein PrdD</fullName>
    </submittedName>
</protein>
<reference evidence="2 3" key="1">
    <citation type="submission" date="2023-03" db="EMBL/GenBank/DDBJ databases">
        <title>Complete genome sequence of Tepidibacter sp. SWIR-1, isolated from a deep-sea hydrothermal vent.</title>
        <authorList>
            <person name="Li X."/>
        </authorList>
    </citation>
    <scope>NUCLEOTIDE SEQUENCE [LARGE SCALE GENOMIC DNA]</scope>
    <source>
        <strain evidence="2 3">SWIR-1</strain>
    </source>
</reference>
<dbReference type="RefSeq" id="WP_277734073.1">
    <property type="nucleotide sequence ID" value="NZ_CP120733.1"/>
</dbReference>
<sequence length="253" mass="28282">MEKEKILRRLVIKAFHVDKVKFEDKTSYEKGTLILNKSISKELVKSQDFFKSIDISIINPGDHDKKITNIMDIIPISTKVLGNIGDGITHTLTGVSVMLTGAFEDDKKVALFGAFEGPLSKRVFFDRAGTPSTKDYIIHVDVILKSDTFFTRKITSAVHKVCDEFIQCIREELKKIYGRNADETHEFFDKISPNKKKVVIIKQVGGQGALHDNQLLPQEPSGYIGGKSNIDLGNVPIILSPNEYRDGALKAMT</sequence>
<name>A0ABY8EKR7_9FIRM</name>
<keyword evidence="3" id="KW-1185">Reference proteome</keyword>
<dbReference type="EMBL" id="CP120733">
    <property type="protein sequence ID" value="WFD11865.1"/>
    <property type="molecule type" value="Genomic_DNA"/>
</dbReference>
<dbReference type="NCBIfam" id="TIGR04482">
    <property type="entry name" value="D_pro_red_PrdD"/>
    <property type="match status" value="1"/>
</dbReference>
<dbReference type="Pfam" id="PF09338">
    <property type="entry name" value="Gly_reductase"/>
    <property type="match status" value="1"/>
</dbReference>
<dbReference type="InterPro" id="IPR031000">
    <property type="entry name" value="D_pro_red_PrdD"/>
</dbReference>
<accession>A0ABY8EKR7</accession>
<evidence type="ECO:0000256" key="1">
    <source>
        <dbReference type="ARBA" id="ARBA00023002"/>
    </source>
</evidence>
<dbReference type="InterPro" id="IPR015417">
    <property type="entry name" value="Gly_reductase_pB_sua/b"/>
</dbReference>
<evidence type="ECO:0000313" key="2">
    <source>
        <dbReference type="EMBL" id="WFD11865.1"/>
    </source>
</evidence>
<dbReference type="Proteomes" id="UP001222800">
    <property type="component" value="Chromosome"/>
</dbReference>
<proteinExistence type="predicted"/>
<gene>
    <name evidence="2" type="primary">prdD</name>
    <name evidence="2" type="ORF">P4S50_07255</name>
</gene>